<feature type="region of interest" description="Disordered" evidence="1">
    <location>
        <begin position="105"/>
        <end position="141"/>
    </location>
</feature>
<comment type="caution">
    <text evidence="2">The sequence shown here is derived from an EMBL/GenBank/DDBJ whole genome shotgun (WGS) entry which is preliminary data.</text>
</comment>
<gene>
    <name evidence="2" type="ORF">R5R35_008905</name>
</gene>
<keyword evidence="3" id="KW-1185">Reference proteome</keyword>
<name>A0AAN9Z937_9ORTH</name>
<feature type="region of interest" description="Disordered" evidence="1">
    <location>
        <begin position="1"/>
        <end position="21"/>
    </location>
</feature>
<dbReference type="AlphaFoldDB" id="A0AAN9Z937"/>
<accession>A0AAN9Z937</accession>
<protein>
    <submittedName>
        <fullName evidence="2">Uncharacterized protein</fullName>
    </submittedName>
</protein>
<evidence type="ECO:0000256" key="1">
    <source>
        <dbReference type="SAM" id="MobiDB-lite"/>
    </source>
</evidence>
<dbReference type="Proteomes" id="UP001378592">
    <property type="component" value="Unassembled WGS sequence"/>
</dbReference>
<feature type="compositionally biased region" description="Pro residues" evidence="1">
    <location>
        <begin position="106"/>
        <end position="134"/>
    </location>
</feature>
<organism evidence="2 3">
    <name type="scientific">Gryllus longicercus</name>
    <dbReference type="NCBI Taxonomy" id="2509291"/>
    <lineage>
        <taxon>Eukaryota</taxon>
        <taxon>Metazoa</taxon>
        <taxon>Ecdysozoa</taxon>
        <taxon>Arthropoda</taxon>
        <taxon>Hexapoda</taxon>
        <taxon>Insecta</taxon>
        <taxon>Pterygota</taxon>
        <taxon>Neoptera</taxon>
        <taxon>Polyneoptera</taxon>
        <taxon>Orthoptera</taxon>
        <taxon>Ensifera</taxon>
        <taxon>Gryllidea</taxon>
        <taxon>Grylloidea</taxon>
        <taxon>Gryllidae</taxon>
        <taxon>Gryllinae</taxon>
        <taxon>Gryllus</taxon>
    </lineage>
</organism>
<evidence type="ECO:0000313" key="2">
    <source>
        <dbReference type="EMBL" id="KAK7867357.1"/>
    </source>
</evidence>
<proteinExistence type="predicted"/>
<evidence type="ECO:0000313" key="3">
    <source>
        <dbReference type="Proteomes" id="UP001378592"/>
    </source>
</evidence>
<reference evidence="2 3" key="1">
    <citation type="submission" date="2024-03" db="EMBL/GenBank/DDBJ databases">
        <title>The genome assembly and annotation of the cricket Gryllus longicercus Weissman &amp; Gray.</title>
        <authorList>
            <person name="Szrajer S."/>
            <person name="Gray D."/>
            <person name="Ylla G."/>
        </authorList>
    </citation>
    <scope>NUCLEOTIDE SEQUENCE [LARGE SCALE GENOMIC DNA]</scope>
    <source>
        <strain evidence="2">DAG 2021-001</strain>
        <tissue evidence="2">Whole body minus gut</tissue>
    </source>
</reference>
<dbReference type="EMBL" id="JAZDUA010000121">
    <property type="protein sequence ID" value="KAK7867357.1"/>
    <property type="molecule type" value="Genomic_DNA"/>
</dbReference>
<sequence length="532" mass="53414">MRAEADRAWPGAVHKPRPRPSARGWRWLKSAGAAALGLVAREMGRGALLLAALAALAALALPGPSPPARAARPRRQAPAWADLVAQDVARLLAAPLPLGRPGPLLLLPPPLPPPPPPPPPPSGRRLQPPAPPPRCLLDPRTWGSAPELQPLLLAPAGARFLRPLASGLALAPGQRVVLACPGDGNALEAAPAPAPAPDEDAGAAAADYYEYPEEAAEEGVAAAAAAPEGRSAAWPGAGGAREAEAVCAARDGRAPAFETPGGAPLDPRAARCRAPPAAAVRRSNASCAAPAAAAAAAPAAGRRVLVGFELAAGFLPLYSVCEGEGEGAGPLFAEAVVARAVGLRVLTRAAALEAAGAAPGGTVAAPLLEPADFVWPAQQAAARLALAVVALGRGVRDAFWAPLRQEIRLLAVARGDVRVVAGAAPAFVWAAVVDEAAGEAAAFAVARRGAGGWACPCGADACARVRWVRWGALAPAARPLCCCGAEGVARLLPPPLATRPDGRPWALLAHWTPRPAPAPAPAPASPAALGGS</sequence>